<dbReference type="Proteomes" id="UP000827872">
    <property type="component" value="Linkage Group LG16"/>
</dbReference>
<evidence type="ECO:0000313" key="1">
    <source>
        <dbReference type="EMBL" id="KAH7990046.1"/>
    </source>
</evidence>
<keyword evidence="2" id="KW-1185">Reference proteome</keyword>
<proteinExistence type="predicted"/>
<sequence length="175" mass="19644">MQHQEMARWHPEADNRLMEVLAKQRPLMAKQHPSMAKRHPSMAKWHPSMAKLSNLPGLLSMASRCNWCLFGWPSLLHQSAPPIPPAQPVPRLFPFQPVPPLQPAPPILPFQPSFGYLLMPPYGYPPQMAPRPRLNDRNASANGPNPNKGAAHLALTAELDYNSSDEEYKDYAKAT</sequence>
<gene>
    <name evidence="1" type="ORF">K3G42_001121</name>
</gene>
<dbReference type="EMBL" id="CM037629">
    <property type="protein sequence ID" value="KAH7990046.1"/>
    <property type="molecule type" value="Genomic_DNA"/>
</dbReference>
<reference evidence="1" key="1">
    <citation type="submission" date="2021-08" db="EMBL/GenBank/DDBJ databases">
        <title>The first chromosome-level gecko genome reveals the dynamic sex chromosomes of Neotropical dwarf geckos (Sphaerodactylidae: Sphaerodactylus).</title>
        <authorList>
            <person name="Pinto B.J."/>
            <person name="Keating S.E."/>
            <person name="Gamble T."/>
        </authorList>
    </citation>
    <scope>NUCLEOTIDE SEQUENCE</scope>
    <source>
        <strain evidence="1">TG3544</strain>
    </source>
</reference>
<evidence type="ECO:0000313" key="2">
    <source>
        <dbReference type="Proteomes" id="UP000827872"/>
    </source>
</evidence>
<protein>
    <submittedName>
        <fullName evidence="1">Uncharacterized protein</fullName>
    </submittedName>
</protein>
<name>A0ACB8ED62_9SAUR</name>
<organism evidence="1 2">
    <name type="scientific">Sphaerodactylus townsendi</name>
    <dbReference type="NCBI Taxonomy" id="933632"/>
    <lineage>
        <taxon>Eukaryota</taxon>
        <taxon>Metazoa</taxon>
        <taxon>Chordata</taxon>
        <taxon>Craniata</taxon>
        <taxon>Vertebrata</taxon>
        <taxon>Euteleostomi</taxon>
        <taxon>Lepidosauria</taxon>
        <taxon>Squamata</taxon>
        <taxon>Bifurcata</taxon>
        <taxon>Gekkota</taxon>
        <taxon>Sphaerodactylidae</taxon>
        <taxon>Sphaerodactylus</taxon>
    </lineage>
</organism>
<comment type="caution">
    <text evidence="1">The sequence shown here is derived from an EMBL/GenBank/DDBJ whole genome shotgun (WGS) entry which is preliminary data.</text>
</comment>
<accession>A0ACB8ED62</accession>